<accession>A0AAU7UIE5</accession>
<dbReference type="AlphaFoldDB" id="A0AAU7UIE5"/>
<proteinExistence type="predicted"/>
<feature type="domain" description="CD-NTase-associated protein 12/Pycsar effector protein TIR" evidence="1">
    <location>
        <begin position="11"/>
        <end position="125"/>
    </location>
</feature>
<gene>
    <name evidence="2" type="ORF">AAFP32_12120</name>
</gene>
<organism evidence="2">
    <name type="scientific">Brevibacterium koreense</name>
    <dbReference type="NCBI Taxonomy" id="3140787"/>
    <lineage>
        <taxon>Bacteria</taxon>
        <taxon>Bacillati</taxon>
        <taxon>Actinomycetota</taxon>
        <taxon>Actinomycetes</taxon>
        <taxon>Micrococcales</taxon>
        <taxon>Brevibacteriaceae</taxon>
        <taxon>Brevibacterium</taxon>
    </lineage>
</organism>
<dbReference type="Pfam" id="PF10137">
    <property type="entry name" value="CAP12-PCTIR_TIR"/>
    <property type="match status" value="1"/>
</dbReference>
<protein>
    <submittedName>
        <fullName evidence="2">Nucleotide-binding protein</fullName>
    </submittedName>
</protein>
<evidence type="ECO:0000313" key="2">
    <source>
        <dbReference type="EMBL" id="XBV88299.1"/>
    </source>
</evidence>
<reference evidence="2" key="1">
    <citation type="submission" date="2024-06" db="EMBL/GenBank/DDBJ databases">
        <title>Brevibacterium koreense sp. nov., isolated from jogae-jeotgal, a Korean fermented seafood.</title>
        <authorList>
            <person name="Whon T.W."/>
            <person name="Nam S."/>
            <person name="Kim Y."/>
        </authorList>
    </citation>
    <scope>NUCLEOTIDE SEQUENCE</scope>
    <source>
        <strain evidence="2">CBA3109</strain>
    </source>
</reference>
<dbReference type="GO" id="GO:0050135">
    <property type="term" value="F:NADP+ nucleosidase activity"/>
    <property type="evidence" value="ECO:0007669"/>
    <property type="project" value="InterPro"/>
</dbReference>
<dbReference type="RefSeq" id="WP_350269333.1">
    <property type="nucleotide sequence ID" value="NZ_CP158281.1"/>
</dbReference>
<dbReference type="KEGG" id="bkr:AAFP32_12120"/>
<evidence type="ECO:0000259" key="1">
    <source>
        <dbReference type="Pfam" id="PF10137"/>
    </source>
</evidence>
<dbReference type="InterPro" id="IPR019302">
    <property type="entry name" value="CAP12/PCTIR_TIR_dom"/>
</dbReference>
<sequence>MGEMDDKPYLFIGSTKEGLDIAAALQLEAERFCLVERWDQRTFSASGITLQSLIDKAESSDFAVLVATPDDVTSSRGVEGASVRDNIIFEFGLFTGALGLDRTYLLAPGTPKLPSDLQGLTRLSYAPRSDGNERAAVTGAALDIKERVDAMGKRESGIRRVARDSSSAALQAEKSLLIRSALSQGWSVKSDSDTTLRLVSPHKSTHTMKKGSAGKTRTKLRKFASELKAHGLRLDSVLTAPESESPF</sequence>
<name>A0AAU7UIE5_9MICO</name>
<dbReference type="EMBL" id="CP158281">
    <property type="protein sequence ID" value="XBV88299.1"/>
    <property type="molecule type" value="Genomic_DNA"/>
</dbReference>